<proteinExistence type="predicted"/>
<evidence type="ECO:0000313" key="2">
    <source>
        <dbReference type="EMBL" id="KAK5995345.1"/>
    </source>
</evidence>
<dbReference type="Proteomes" id="UP001338125">
    <property type="component" value="Unassembled WGS sequence"/>
</dbReference>
<evidence type="ECO:0000256" key="1">
    <source>
        <dbReference type="SAM" id="MobiDB-lite"/>
    </source>
</evidence>
<organism evidence="2 3">
    <name type="scientific">Cladobotryum mycophilum</name>
    <dbReference type="NCBI Taxonomy" id="491253"/>
    <lineage>
        <taxon>Eukaryota</taxon>
        <taxon>Fungi</taxon>
        <taxon>Dikarya</taxon>
        <taxon>Ascomycota</taxon>
        <taxon>Pezizomycotina</taxon>
        <taxon>Sordariomycetes</taxon>
        <taxon>Hypocreomycetidae</taxon>
        <taxon>Hypocreales</taxon>
        <taxon>Hypocreaceae</taxon>
        <taxon>Cladobotryum</taxon>
    </lineage>
</organism>
<feature type="compositionally biased region" description="Low complexity" evidence="1">
    <location>
        <begin position="83"/>
        <end position="94"/>
    </location>
</feature>
<reference evidence="2 3" key="1">
    <citation type="submission" date="2024-01" db="EMBL/GenBank/DDBJ databases">
        <title>Complete genome of Cladobotryum mycophilum ATHUM6906.</title>
        <authorList>
            <person name="Christinaki A.C."/>
            <person name="Myridakis A.I."/>
            <person name="Kouvelis V.N."/>
        </authorList>
    </citation>
    <scope>NUCLEOTIDE SEQUENCE [LARGE SCALE GENOMIC DNA]</scope>
    <source>
        <strain evidence="2 3">ATHUM6906</strain>
    </source>
</reference>
<accession>A0ABR0SUD4</accession>
<comment type="caution">
    <text evidence="2">The sequence shown here is derived from an EMBL/GenBank/DDBJ whole genome shotgun (WGS) entry which is preliminary data.</text>
</comment>
<keyword evidence="3" id="KW-1185">Reference proteome</keyword>
<gene>
    <name evidence="2" type="ORF">PT974_03749</name>
</gene>
<dbReference type="EMBL" id="JAVFKD010000004">
    <property type="protein sequence ID" value="KAK5995345.1"/>
    <property type="molecule type" value="Genomic_DNA"/>
</dbReference>
<evidence type="ECO:0000313" key="3">
    <source>
        <dbReference type="Proteomes" id="UP001338125"/>
    </source>
</evidence>
<feature type="region of interest" description="Disordered" evidence="1">
    <location>
        <begin position="72"/>
        <end position="104"/>
    </location>
</feature>
<protein>
    <submittedName>
        <fullName evidence="2">Uncharacterized protein</fullName>
    </submittedName>
</protein>
<sequence length="141" mass="15432">MNAKQGESGGSQRAAEIHDAMLNIPGYADDSMLFVVRYGTMAKNTLRQVDYDEFMVRLQAMNEHWFKSGRGEGAAVVGDDESSSSGGISTGTSTANPSDPRSAKAAELKALTLEKIRDFPELVRDFDKFTTSTRVVGSRYR</sequence>
<name>A0ABR0SUD4_9HYPO</name>